<keyword evidence="2" id="KW-1185">Reference proteome</keyword>
<proteinExistence type="predicted"/>
<protein>
    <submittedName>
        <fullName evidence="1">Uncharacterized protein</fullName>
    </submittedName>
</protein>
<evidence type="ECO:0000313" key="1">
    <source>
        <dbReference type="EMBL" id="WWQ65852.1"/>
    </source>
</evidence>
<dbReference type="Proteomes" id="UP001432251">
    <property type="component" value="Chromosome"/>
</dbReference>
<sequence>MATSRAGAAIDALLAILRAAPGLSDAEVIDGPSAVNYTSRRRLYIGWAPGADQAAEIQQEFASVGARTRDEDFTITCHAEVRAGDKDMALRRAAVFELLAQVEDALRATDAAPEAPTLNGTVLWAHLTAGSLTQEQTPDGAQAGLVFTVSCRARI</sequence>
<evidence type="ECO:0000313" key="2">
    <source>
        <dbReference type="Proteomes" id="UP001432251"/>
    </source>
</evidence>
<accession>A0ACD5AF38</accession>
<name>A0ACD5AF38_9ACTN</name>
<gene>
    <name evidence="1" type="ORF">V2W30_22665</name>
</gene>
<reference evidence="1" key="1">
    <citation type="journal article" date="2025" name="Int. J. Syst. Evol. Microbiol.">
        <title>Streptomyces citrinus sp. nov., with yellow diffusible pigment.</title>
        <authorList>
            <person name="He Y."/>
            <person name="Yang E."/>
            <person name="Xu J."/>
            <person name="Sun Y."/>
            <person name="Sun L."/>
        </authorList>
    </citation>
    <scope>NUCLEOTIDE SEQUENCE</scope>
    <source>
        <strain evidence="1">Q6</strain>
    </source>
</reference>
<dbReference type="EMBL" id="CP146022">
    <property type="protein sequence ID" value="WWQ65852.1"/>
    <property type="molecule type" value="Genomic_DNA"/>
</dbReference>
<organism evidence="1 2">
    <name type="scientific">Streptomyces citrinus</name>
    <dbReference type="NCBI Taxonomy" id="3118173"/>
    <lineage>
        <taxon>Bacteria</taxon>
        <taxon>Bacillati</taxon>
        <taxon>Actinomycetota</taxon>
        <taxon>Actinomycetes</taxon>
        <taxon>Kitasatosporales</taxon>
        <taxon>Streptomycetaceae</taxon>
        <taxon>Streptomyces</taxon>
    </lineage>
</organism>